<gene>
    <name evidence="1" type="primary">Acey_s0314.g2250</name>
    <name evidence="1" type="ORF">Y032_0314g2250</name>
</gene>
<accession>A0A016S1W0</accession>
<reference evidence="2" key="1">
    <citation type="journal article" date="2015" name="Nat. Genet.">
        <title>The genome and transcriptome of the zoonotic hookworm Ancylostoma ceylanicum identify infection-specific gene families.</title>
        <authorList>
            <person name="Schwarz E.M."/>
            <person name="Hu Y."/>
            <person name="Antoshechkin I."/>
            <person name="Miller M.M."/>
            <person name="Sternberg P.W."/>
            <person name="Aroian R.V."/>
        </authorList>
    </citation>
    <scope>NUCLEOTIDE SEQUENCE</scope>
    <source>
        <strain evidence="2">HY135</strain>
    </source>
</reference>
<keyword evidence="2" id="KW-1185">Reference proteome</keyword>
<evidence type="ECO:0000313" key="1">
    <source>
        <dbReference type="EMBL" id="EYB84593.1"/>
    </source>
</evidence>
<dbReference type="EMBL" id="JARK01001650">
    <property type="protein sequence ID" value="EYB84593.1"/>
    <property type="molecule type" value="Genomic_DNA"/>
</dbReference>
<evidence type="ECO:0000313" key="2">
    <source>
        <dbReference type="Proteomes" id="UP000024635"/>
    </source>
</evidence>
<name>A0A016S1W0_9BILA</name>
<comment type="caution">
    <text evidence="1">The sequence shown here is derived from an EMBL/GenBank/DDBJ whole genome shotgun (WGS) entry which is preliminary data.</text>
</comment>
<sequence length="79" mass="9730">MLTEVRRLAGEDRFDQLFLIKDKYVAYPNWTWMFRKQKKFFFKEKPLDCDKNPLNWLYLDDTNHVRYIGSSKCCHFCVQ</sequence>
<organism evidence="1 2">
    <name type="scientific">Ancylostoma ceylanicum</name>
    <dbReference type="NCBI Taxonomy" id="53326"/>
    <lineage>
        <taxon>Eukaryota</taxon>
        <taxon>Metazoa</taxon>
        <taxon>Ecdysozoa</taxon>
        <taxon>Nematoda</taxon>
        <taxon>Chromadorea</taxon>
        <taxon>Rhabditida</taxon>
        <taxon>Rhabditina</taxon>
        <taxon>Rhabditomorpha</taxon>
        <taxon>Strongyloidea</taxon>
        <taxon>Ancylostomatidae</taxon>
        <taxon>Ancylostomatinae</taxon>
        <taxon>Ancylostoma</taxon>
    </lineage>
</organism>
<dbReference type="AlphaFoldDB" id="A0A016S1W0"/>
<protein>
    <submittedName>
        <fullName evidence="1">Uncharacterized protein</fullName>
    </submittedName>
</protein>
<dbReference type="Proteomes" id="UP000024635">
    <property type="component" value="Unassembled WGS sequence"/>
</dbReference>
<proteinExistence type="predicted"/>